<dbReference type="KEGG" id="fmr:Fuma_04857"/>
<dbReference type="Proteomes" id="UP000187735">
    <property type="component" value="Chromosome"/>
</dbReference>
<sequence length="124" mass="14312">MTFERRKLDSSKVSAVLQHKWSKDIMDEGYIPFPKRLLRVLPQFFGDVSLLQVVLAVVDYSRPDLTHPASYEHLAFMAGMPVEEFRKGVTRLKQIGWVKTMGPEDAVWFDLDRLKELITDATTN</sequence>
<evidence type="ECO:0000313" key="2">
    <source>
        <dbReference type="Proteomes" id="UP000187735"/>
    </source>
</evidence>
<name>A0A1P8WMD3_9PLAN</name>
<evidence type="ECO:0000313" key="1">
    <source>
        <dbReference type="EMBL" id="APZ95201.1"/>
    </source>
</evidence>
<protein>
    <submittedName>
        <fullName evidence="1">Uncharacterized protein</fullName>
    </submittedName>
</protein>
<proteinExistence type="predicted"/>
<dbReference type="EMBL" id="CP017641">
    <property type="protein sequence ID" value="APZ95201.1"/>
    <property type="molecule type" value="Genomic_DNA"/>
</dbReference>
<reference evidence="1 2" key="1">
    <citation type="journal article" date="2016" name="Front. Microbiol.">
        <title>Fuerstia marisgermanicae gen. nov., sp. nov., an Unusual Member of the Phylum Planctomycetes from the German Wadden Sea.</title>
        <authorList>
            <person name="Kohn T."/>
            <person name="Heuer A."/>
            <person name="Jogler M."/>
            <person name="Vollmers J."/>
            <person name="Boedeker C."/>
            <person name="Bunk B."/>
            <person name="Rast P."/>
            <person name="Borchert D."/>
            <person name="Glockner I."/>
            <person name="Freese H.M."/>
            <person name="Klenk H.P."/>
            <person name="Overmann J."/>
            <person name="Kaster A.K."/>
            <person name="Rohde M."/>
            <person name="Wiegand S."/>
            <person name="Jogler C."/>
        </authorList>
    </citation>
    <scope>NUCLEOTIDE SEQUENCE [LARGE SCALE GENOMIC DNA]</scope>
    <source>
        <strain evidence="1 2">NH11</strain>
    </source>
</reference>
<dbReference type="AlphaFoldDB" id="A0A1P8WMD3"/>
<accession>A0A1P8WMD3</accession>
<keyword evidence="2" id="KW-1185">Reference proteome</keyword>
<organism evidence="1 2">
    <name type="scientific">Fuerstiella marisgermanici</name>
    <dbReference type="NCBI Taxonomy" id="1891926"/>
    <lineage>
        <taxon>Bacteria</taxon>
        <taxon>Pseudomonadati</taxon>
        <taxon>Planctomycetota</taxon>
        <taxon>Planctomycetia</taxon>
        <taxon>Planctomycetales</taxon>
        <taxon>Planctomycetaceae</taxon>
        <taxon>Fuerstiella</taxon>
    </lineage>
</organism>
<gene>
    <name evidence="1" type="ORF">Fuma_04857</name>
</gene>